<gene>
    <name evidence="2" type="ORF">NSJP_0348</name>
</gene>
<feature type="signal peptide" evidence="1">
    <location>
        <begin position="1"/>
        <end position="24"/>
    </location>
</feature>
<dbReference type="KEGG" id="nja:NSJP_0348"/>
<sequence>MKTQATHTAQAGLLAAVMLLSGCAAEMTDTSAASGQPAGPRFVSQDQARELTAQYQRQASDLRALAARAEWEARWYESQLGVGDQEASRRRTQARQLWAAAEQADQLAIDYRRQVPHGQMQ</sequence>
<protein>
    <recommendedName>
        <fullName evidence="4">DUF4398 domain-containing protein</fullName>
    </recommendedName>
</protein>
<evidence type="ECO:0000256" key="1">
    <source>
        <dbReference type="SAM" id="SignalP"/>
    </source>
</evidence>
<dbReference type="PROSITE" id="PS51257">
    <property type="entry name" value="PROKAR_LIPOPROTEIN"/>
    <property type="match status" value="1"/>
</dbReference>
<dbReference type="AlphaFoldDB" id="A0A1W1I0I6"/>
<organism evidence="2 3">
    <name type="scientific">Nitrospira japonica</name>
    <dbReference type="NCBI Taxonomy" id="1325564"/>
    <lineage>
        <taxon>Bacteria</taxon>
        <taxon>Pseudomonadati</taxon>
        <taxon>Nitrospirota</taxon>
        <taxon>Nitrospiria</taxon>
        <taxon>Nitrospirales</taxon>
        <taxon>Nitrospiraceae</taxon>
        <taxon>Nitrospira</taxon>
    </lineage>
</organism>
<dbReference type="STRING" id="1325564.NSJP_0348"/>
<keyword evidence="1" id="KW-0732">Signal</keyword>
<name>A0A1W1I0I6_9BACT</name>
<proteinExistence type="predicted"/>
<dbReference type="EMBL" id="LT828648">
    <property type="protein sequence ID" value="SLM46520.1"/>
    <property type="molecule type" value="Genomic_DNA"/>
</dbReference>
<dbReference type="Proteomes" id="UP000192042">
    <property type="component" value="Chromosome I"/>
</dbReference>
<accession>A0A1W1I0I6</accession>
<evidence type="ECO:0008006" key="4">
    <source>
        <dbReference type="Google" id="ProtNLM"/>
    </source>
</evidence>
<keyword evidence="3" id="KW-1185">Reference proteome</keyword>
<evidence type="ECO:0000313" key="2">
    <source>
        <dbReference type="EMBL" id="SLM46520.1"/>
    </source>
</evidence>
<reference evidence="2 3" key="1">
    <citation type="submission" date="2017-03" db="EMBL/GenBank/DDBJ databases">
        <authorList>
            <person name="Afonso C.L."/>
            <person name="Miller P.J."/>
            <person name="Scott M.A."/>
            <person name="Spackman E."/>
            <person name="Goraichik I."/>
            <person name="Dimitrov K.M."/>
            <person name="Suarez D.L."/>
            <person name="Swayne D.E."/>
        </authorList>
    </citation>
    <scope>NUCLEOTIDE SEQUENCE [LARGE SCALE GENOMIC DNA]</scope>
    <source>
        <strain evidence="2">Genome sequencing of Nitrospira japonica strain NJ11</strain>
    </source>
</reference>
<evidence type="ECO:0000313" key="3">
    <source>
        <dbReference type="Proteomes" id="UP000192042"/>
    </source>
</evidence>
<feature type="chain" id="PRO_5013048699" description="DUF4398 domain-containing protein" evidence="1">
    <location>
        <begin position="25"/>
        <end position="121"/>
    </location>
</feature>
<dbReference type="RefSeq" id="WP_080885192.1">
    <property type="nucleotide sequence ID" value="NZ_LT828648.1"/>
</dbReference>